<dbReference type="Proteomes" id="UP001151760">
    <property type="component" value="Unassembled WGS sequence"/>
</dbReference>
<keyword evidence="3" id="KW-1185">Reference proteome</keyword>
<gene>
    <name evidence="2" type="ORF">Tco_0874404</name>
</gene>
<name>A0ABQ5BMA0_9ASTR</name>
<sequence length="370" mass="41629">MIDYSLWEVIENGNAPPITKIIKGFVTIIAPATAEEKAQTRLELKARSTLLMGISNEHQLKFNSIKDAKSLLWAIKKSFRGNAATKKTQRNLLNQPNSLQLDNEDLQQIHLGDLEEIDLRWQMAILTMRARRFLKNTGRKFFVNGTKTIGFDKNRENTRSVPVETTTSNALISSDGLVGYDWSDQAEKGPTNFALMAYFYTSSNSEVSNDSNCSSSCLENVKILKEQNEQLLKDLRTSKINAISYKTGNFMPPKPNLSFSGLEEFVNDTIVSKPTVKKPVVETSKAKASEAKSKAVRKNNGAPIIKDWVFDSEEEDVPQAKIEKKTVKPSFAKIEFINSKEQVKSPRKTTVKQGNQNRLNTHSPRGNQRK</sequence>
<dbReference type="EMBL" id="BQNB010013417">
    <property type="protein sequence ID" value="GJT15698.1"/>
    <property type="molecule type" value="Genomic_DNA"/>
</dbReference>
<organism evidence="2 3">
    <name type="scientific">Tanacetum coccineum</name>
    <dbReference type="NCBI Taxonomy" id="301880"/>
    <lineage>
        <taxon>Eukaryota</taxon>
        <taxon>Viridiplantae</taxon>
        <taxon>Streptophyta</taxon>
        <taxon>Embryophyta</taxon>
        <taxon>Tracheophyta</taxon>
        <taxon>Spermatophyta</taxon>
        <taxon>Magnoliopsida</taxon>
        <taxon>eudicotyledons</taxon>
        <taxon>Gunneridae</taxon>
        <taxon>Pentapetalae</taxon>
        <taxon>asterids</taxon>
        <taxon>campanulids</taxon>
        <taxon>Asterales</taxon>
        <taxon>Asteraceae</taxon>
        <taxon>Asteroideae</taxon>
        <taxon>Anthemideae</taxon>
        <taxon>Anthemidinae</taxon>
        <taxon>Tanacetum</taxon>
    </lineage>
</organism>
<comment type="caution">
    <text evidence="2">The sequence shown here is derived from an EMBL/GenBank/DDBJ whole genome shotgun (WGS) entry which is preliminary data.</text>
</comment>
<protein>
    <submittedName>
        <fullName evidence="2">Uncharacterized protein</fullName>
    </submittedName>
</protein>
<evidence type="ECO:0000313" key="2">
    <source>
        <dbReference type="EMBL" id="GJT15698.1"/>
    </source>
</evidence>
<reference evidence="2" key="1">
    <citation type="journal article" date="2022" name="Int. J. Mol. Sci.">
        <title>Draft Genome of Tanacetum Coccineum: Genomic Comparison of Closely Related Tanacetum-Family Plants.</title>
        <authorList>
            <person name="Yamashiro T."/>
            <person name="Shiraishi A."/>
            <person name="Nakayama K."/>
            <person name="Satake H."/>
        </authorList>
    </citation>
    <scope>NUCLEOTIDE SEQUENCE</scope>
</reference>
<feature type="compositionally biased region" description="Polar residues" evidence="1">
    <location>
        <begin position="351"/>
        <end position="370"/>
    </location>
</feature>
<reference evidence="2" key="2">
    <citation type="submission" date="2022-01" db="EMBL/GenBank/DDBJ databases">
        <authorList>
            <person name="Yamashiro T."/>
            <person name="Shiraishi A."/>
            <person name="Satake H."/>
            <person name="Nakayama K."/>
        </authorList>
    </citation>
    <scope>NUCLEOTIDE SEQUENCE</scope>
</reference>
<proteinExistence type="predicted"/>
<evidence type="ECO:0000256" key="1">
    <source>
        <dbReference type="SAM" id="MobiDB-lite"/>
    </source>
</evidence>
<feature type="region of interest" description="Disordered" evidence="1">
    <location>
        <begin position="338"/>
        <end position="370"/>
    </location>
</feature>
<evidence type="ECO:0000313" key="3">
    <source>
        <dbReference type="Proteomes" id="UP001151760"/>
    </source>
</evidence>
<accession>A0ABQ5BMA0</accession>